<gene>
    <name evidence="6" type="ORF">PMAYCL1PPCAC_18537</name>
</gene>
<evidence type="ECO:0000256" key="1">
    <source>
        <dbReference type="ARBA" id="ARBA00006035"/>
    </source>
</evidence>
<dbReference type="PROSITE" id="PS50026">
    <property type="entry name" value="EGF_3"/>
    <property type="match status" value="1"/>
</dbReference>
<sequence length="690" mass="76460">MIPSASLLMVLPGFSSLRPPFPSPSLPLLILLFLPVADGCSPSWFREERSVPSMANSKEFQVQELAFTSSEEEEDTESSAILLPERPCGPEHRGHCANGSGCKLHYAPLAERWDPTCTCSKGYIGSRCDQPYDPHVFAAPLEVGGRSHTSLAAMSFFAALSLITLGAALFFYKKLMREEEWELTETCTMNTPFSNRTNSTLHRRNVFCNTSMYSSNTTSLNPALCKKGALNLDDSPIEIALDATITSMVVEHHRDTITSKNNSQRFLITPHDASADCFDRQYYHFYNARFEALKGRVLANAKKIVDPNVVVRLLEDLADEEMAFVIGTIEKRVDSRPSVLKEIAEEEAKIAEADENETAACNLFAKKDYMEIEDETQIVKLSGNIDMNEVTVGSIVGLWGKMVPGNLFEVDKWVWPTAASQNDLPQERPPYTMAFISGLNLRGSDEVLAKTRAALQLFIRWITGCGTDEKESERALRVVRLFICGSSISAPDVETEMKEMATSITREDPFIDQDALTTVDDLISILVKTIEVDVLPGLGDPSLCMLPQQPFPRCAFTKGGESRHLRMHTNPSDIIIGGIEFIISSGQNVSDLSSSPVEAMSLILKSQHFAPTCPDTVDGFPFEDRDPFVIDRFPHVIVAGNQARAESKQVEFEEGRSCLLVGVPTFSESHTITLLDLETLEVSNKHFGFE</sequence>
<evidence type="ECO:0000256" key="4">
    <source>
        <dbReference type="SAM" id="SignalP"/>
    </source>
</evidence>
<dbReference type="Gene3D" id="3.60.21.50">
    <property type="match status" value="1"/>
</dbReference>
<dbReference type="GO" id="GO:0003677">
    <property type="term" value="F:DNA binding"/>
    <property type="evidence" value="ECO:0007669"/>
    <property type="project" value="InterPro"/>
</dbReference>
<dbReference type="InterPro" id="IPR024826">
    <property type="entry name" value="DNA_pol_delta/II_ssu"/>
</dbReference>
<protein>
    <recommendedName>
        <fullName evidence="5">EGF-like domain-containing protein</fullName>
    </recommendedName>
</protein>
<evidence type="ECO:0000313" key="7">
    <source>
        <dbReference type="Proteomes" id="UP001328107"/>
    </source>
</evidence>
<keyword evidence="3" id="KW-0245">EGF-like domain</keyword>
<proteinExistence type="inferred from homology"/>
<keyword evidence="3" id="KW-1015">Disulfide bond</keyword>
<dbReference type="Pfam" id="PF18018">
    <property type="entry name" value="DNA_pol_D_N"/>
    <property type="match status" value="1"/>
</dbReference>
<evidence type="ECO:0000259" key="5">
    <source>
        <dbReference type="PROSITE" id="PS50026"/>
    </source>
</evidence>
<dbReference type="GO" id="GO:0043625">
    <property type="term" value="C:delta DNA polymerase complex"/>
    <property type="evidence" value="ECO:0007669"/>
    <property type="project" value="TreeGrafter"/>
</dbReference>
<comment type="caution">
    <text evidence="3">Lacks conserved residue(s) required for the propagation of feature annotation.</text>
</comment>
<feature type="signal peptide" evidence="4">
    <location>
        <begin position="1"/>
        <end position="39"/>
    </location>
</feature>
<comment type="similarity">
    <text evidence="1">Belongs to the DNA polymerase delta/II small subunit family.</text>
</comment>
<dbReference type="Pfam" id="PF04042">
    <property type="entry name" value="DNA_pol_E_B"/>
    <property type="match status" value="1"/>
</dbReference>
<feature type="domain" description="EGF-like" evidence="5">
    <location>
        <begin position="84"/>
        <end position="129"/>
    </location>
</feature>
<dbReference type="PROSITE" id="PS01186">
    <property type="entry name" value="EGF_2"/>
    <property type="match status" value="1"/>
</dbReference>
<organism evidence="6 7">
    <name type="scientific">Pristionchus mayeri</name>
    <dbReference type="NCBI Taxonomy" id="1317129"/>
    <lineage>
        <taxon>Eukaryota</taxon>
        <taxon>Metazoa</taxon>
        <taxon>Ecdysozoa</taxon>
        <taxon>Nematoda</taxon>
        <taxon>Chromadorea</taxon>
        <taxon>Rhabditida</taxon>
        <taxon>Rhabditina</taxon>
        <taxon>Diplogasteromorpha</taxon>
        <taxon>Diplogasteroidea</taxon>
        <taxon>Neodiplogasteridae</taxon>
        <taxon>Pristionchus</taxon>
    </lineage>
</organism>
<name>A0AAN5I1E2_9BILA</name>
<dbReference type="Proteomes" id="UP001328107">
    <property type="component" value="Unassembled WGS sequence"/>
</dbReference>
<dbReference type="EMBL" id="BTRK01000004">
    <property type="protein sequence ID" value="GMR48342.1"/>
    <property type="molecule type" value="Genomic_DNA"/>
</dbReference>
<dbReference type="InterPro" id="IPR007185">
    <property type="entry name" value="DNA_pol_a/d/e_bsu"/>
</dbReference>
<dbReference type="SUPFAM" id="SSF57196">
    <property type="entry name" value="EGF/Laminin"/>
    <property type="match status" value="1"/>
</dbReference>
<evidence type="ECO:0000256" key="2">
    <source>
        <dbReference type="ARBA" id="ARBA00022705"/>
    </source>
</evidence>
<evidence type="ECO:0000256" key="3">
    <source>
        <dbReference type="PROSITE-ProRule" id="PRU00076"/>
    </source>
</evidence>
<feature type="chain" id="PRO_5042867781" description="EGF-like domain-containing protein" evidence="4">
    <location>
        <begin position="40"/>
        <end position="690"/>
    </location>
</feature>
<dbReference type="PANTHER" id="PTHR10416:SF0">
    <property type="entry name" value="DNA POLYMERASE DELTA SUBUNIT 2"/>
    <property type="match status" value="1"/>
</dbReference>
<keyword evidence="7" id="KW-1185">Reference proteome</keyword>
<dbReference type="PANTHER" id="PTHR10416">
    <property type="entry name" value="DNA POLYMERASE DELTA SUBUNIT 2"/>
    <property type="match status" value="1"/>
</dbReference>
<dbReference type="InterPro" id="IPR040663">
    <property type="entry name" value="DNA_pol_D_N"/>
</dbReference>
<reference evidence="7" key="1">
    <citation type="submission" date="2022-10" db="EMBL/GenBank/DDBJ databases">
        <title>Genome assembly of Pristionchus species.</title>
        <authorList>
            <person name="Yoshida K."/>
            <person name="Sommer R.J."/>
        </authorList>
    </citation>
    <scope>NUCLEOTIDE SEQUENCE [LARGE SCALE GENOMIC DNA]</scope>
    <source>
        <strain evidence="7">RS5460</strain>
    </source>
</reference>
<dbReference type="Gene3D" id="2.40.50.430">
    <property type="match status" value="1"/>
</dbReference>
<dbReference type="PROSITE" id="PS00022">
    <property type="entry name" value="EGF_1"/>
    <property type="match status" value="1"/>
</dbReference>
<dbReference type="AlphaFoldDB" id="A0AAN5I1E2"/>
<dbReference type="GO" id="GO:0006271">
    <property type="term" value="P:DNA strand elongation involved in DNA replication"/>
    <property type="evidence" value="ECO:0007669"/>
    <property type="project" value="TreeGrafter"/>
</dbReference>
<keyword evidence="2" id="KW-0235">DNA replication</keyword>
<dbReference type="InterPro" id="IPR000742">
    <property type="entry name" value="EGF"/>
</dbReference>
<accession>A0AAN5I1E2</accession>
<feature type="disulfide bond" evidence="3">
    <location>
        <begin position="119"/>
        <end position="128"/>
    </location>
</feature>
<keyword evidence="4" id="KW-0732">Signal</keyword>
<evidence type="ECO:0000313" key="6">
    <source>
        <dbReference type="EMBL" id="GMR48342.1"/>
    </source>
</evidence>
<comment type="caution">
    <text evidence="6">The sequence shown here is derived from an EMBL/GenBank/DDBJ whole genome shotgun (WGS) entry which is preliminary data.</text>
</comment>
<dbReference type="Gene3D" id="2.10.25.10">
    <property type="entry name" value="Laminin"/>
    <property type="match status" value="1"/>
</dbReference>